<dbReference type="AlphaFoldDB" id="A0A5B7IL40"/>
<evidence type="ECO:0000313" key="2">
    <source>
        <dbReference type="EMBL" id="MPC85270.1"/>
    </source>
</evidence>
<proteinExistence type="predicted"/>
<name>A0A5B7IL40_PORTR</name>
<protein>
    <submittedName>
        <fullName evidence="2">Uncharacterized protein</fullName>
    </submittedName>
</protein>
<reference evidence="2 3" key="1">
    <citation type="submission" date="2019-05" db="EMBL/GenBank/DDBJ databases">
        <title>Another draft genome of Portunus trituberculatus and its Hox gene families provides insights of decapod evolution.</title>
        <authorList>
            <person name="Jeong J.-H."/>
            <person name="Song I."/>
            <person name="Kim S."/>
            <person name="Choi T."/>
            <person name="Kim D."/>
            <person name="Ryu S."/>
            <person name="Kim W."/>
        </authorList>
    </citation>
    <scope>NUCLEOTIDE SEQUENCE [LARGE SCALE GENOMIC DNA]</scope>
    <source>
        <tissue evidence="2">Muscle</tissue>
    </source>
</reference>
<sequence length="87" mass="9637">MTANKAEYKLFHSLGAAGSRAASPHLIRPGGTRGHLTWTGKVNRPSLYFGNKTQTLDNTPPRSRHLEGQSNWQKTLQNQQSNAAPPW</sequence>
<dbReference type="Proteomes" id="UP000324222">
    <property type="component" value="Unassembled WGS sequence"/>
</dbReference>
<feature type="compositionally biased region" description="Polar residues" evidence="1">
    <location>
        <begin position="51"/>
        <end position="61"/>
    </location>
</feature>
<organism evidence="2 3">
    <name type="scientific">Portunus trituberculatus</name>
    <name type="common">Swimming crab</name>
    <name type="synonym">Neptunus trituberculatus</name>
    <dbReference type="NCBI Taxonomy" id="210409"/>
    <lineage>
        <taxon>Eukaryota</taxon>
        <taxon>Metazoa</taxon>
        <taxon>Ecdysozoa</taxon>
        <taxon>Arthropoda</taxon>
        <taxon>Crustacea</taxon>
        <taxon>Multicrustacea</taxon>
        <taxon>Malacostraca</taxon>
        <taxon>Eumalacostraca</taxon>
        <taxon>Eucarida</taxon>
        <taxon>Decapoda</taxon>
        <taxon>Pleocyemata</taxon>
        <taxon>Brachyura</taxon>
        <taxon>Eubrachyura</taxon>
        <taxon>Portunoidea</taxon>
        <taxon>Portunidae</taxon>
        <taxon>Portuninae</taxon>
        <taxon>Portunus</taxon>
    </lineage>
</organism>
<dbReference type="EMBL" id="VSRR010067879">
    <property type="protein sequence ID" value="MPC85270.1"/>
    <property type="molecule type" value="Genomic_DNA"/>
</dbReference>
<feature type="region of interest" description="Disordered" evidence="1">
    <location>
        <begin position="17"/>
        <end position="87"/>
    </location>
</feature>
<accession>A0A5B7IL40</accession>
<comment type="caution">
    <text evidence="2">The sequence shown here is derived from an EMBL/GenBank/DDBJ whole genome shotgun (WGS) entry which is preliminary data.</text>
</comment>
<keyword evidence="3" id="KW-1185">Reference proteome</keyword>
<feature type="compositionally biased region" description="Polar residues" evidence="1">
    <location>
        <begin position="68"/>
        <end position="87"/>
    </location>
</feature>
<evidence type="ECO:0000313" key="3">
    <source>
        <dbReference type="Proteomes" id="UP000324222"/>
    </source>
</evidence>
<gene>
    <name evidence="2" type="ORF">E2C01_080036</name>
</gene>
<evidence type="ECO:0000256" key="1">
    <source>
        <dbReference type="SAM" id="MobiDB-lite"/>
    </source>
</evidence>